<keyword evidence="2" id="KW-1185">Reference proteome</keyword>
<dbReference type="RefSeq" id="WP_274150400.1">
    <property type="nucleotide sequence ID" value="NZ_CP117811.1"/>
</dbReference>
<organism evidence="1 2">
    <name type="scientific">Lentisphaera profundi</name>
    <dbReference type="NCBI Taxonomy" id="1658616"/>
    <lineage>
        <taxon>Bacteria</taxon>
        <taxon>Pseudomonadati</taxon>
        <taxon>Lentisphaerota</taxon>
        <taxon>Lentisphaeria</taxon>
        <taxon>Lentisphaerales</taxon>
        <taxon>Lentisphaeraceae</taxon>
        <taxon>Lentisphaera</taxon>
    </lineage>
</organism>
<name>A0ABY7VW88_9BACT</name>
<protein>
    <submittedName>
        <fullName evidence="1">Uncharacterized protein</fullName>
    </submittedName>
</protein>
<sequence>MIKIWKYKNSGKSFNGFHMYANEKFMRELTSNKTINIESITDDELSVPNNGTEISRYKYLNIVQSEDSKIKIINETIEIHINDKLKNELTKAIKIIQNDIGDYSIETDDNQKIWFWGIK</sequence>
<dbReference type="Proteomes" id="UP001214250">
    <property type="component" value="Chromosome 1"/>
</dbReference>
<gene>
    <name evidence="1" type="ORF">PQO03_11470</name>
</gene>
<evidence type="ECO:0000313" key="2">
    <source>
        <dbReference type="Proteomes" id="UP001214250"/>
    </source>
</evidence>
<evidence type="ECO:0000313" key="1">
    <source>
        <dbReference type="EMBL" id="WDE96328.1"/>
    </source>
</evidence>
<proteinExistence type="predicted"/>
<reference evidence="1 2" key="1">
    <citation type="submission" date="2023-02" db="EMBL/GenBank/DDBJ databases">
        <title>Genome sequence of Lentisphaera profundi SAORIC-696.</title>
        <authorList>
            <person name="Kim e."/>
            <person name="Cho J.-C."/>
            <person name="Choi A."/>
            <person name="Kang I."/>
        </authorList>
    </citation>
    <scope>NUCLEOTIDE SEQUENCE [LARGE SCALE GENOMIC DNA]</scope>
    <source>
        <strain evidence="1 2">SAORIC-696</strain>
    </source>
</reference>
<dbReference type="EMBL" id="CP117811">
    <property type="protein sequence ID" value="WDE96328.1"/>
    <property type="molecule type" value="Genomic_DNA"/>
</dbReference>
<accession>A0ABY7VW88</accession>